<evidence type="ECO:0000256" key="1">
    <source>
        <dbReference type="SAM" id="MobiDB-lite"/>
    </source>
</evidence>
<gene>
    <name evidence="2" type="ORF">FOMPIDRAFT_1055704</name>
</gene>
<dbReference type="InParanoid" id="S8DRF6"/>
<feature type="region of interest" description="Disordered" evidence="1">
    <location>
        <begin position="94"/>
        <end position="134"/>
    </location>
</feature>
<dbReference type="STRING" id="743788.S8DRF6"/>
<dbReference type="EMBL" id="KE504258">
    <property type="protein sequence ID" value="EPS93763.1"/>
    <property type="molecule type" value="Genomic_DNA"/>
</dbReference>
<feature type="region of interest" description="Disordered" evidence="1">
    <location>
        <begin position="434"/>
        <end position="502"/>
    </location>
</feature>
<name>S8DRF6_FOMSC</name>
<organism evidence="2 3">
    <name type="scientific">Fomitopsis schrenkii</name>
    <name type="common">Brown rot fungus</name>
    <dbReference type="NCBI Taxonomy" id="2126942"/>
    <lineage>
        <taxon>Eukaryota</taxon>
        <taxon>Fungi</taxon>
        <taxon>Dikarya</taxon>
        <taxon>Basidiomycota</taxon>
        <taxon>Agaricomycotina</taxon>
        <taxon>Agaricomycetes</taxon>
        <taxon>Polyporales</taxon>
        <taxon>Fomitopsis</taxon>
    </lineage>
</organism>
<protein>
    <submittedName>
        <fullName evidence="2">Uncharacterized protein</fullName>
    </submittedName>
</protein>
<feature type="compositionally biased region" description="Basic and acidic residues" evidence="1">
    <location>
        <begin position="445"/>
        <end position="461"/>
    </location>
</feature>
<evidence type="ECO:0000313" key="2">
    <source>
        <dbReference type="EMBL" id="EPS93763.1"/>
    </source>
</evidence>
<dbReference type="Proteomes" id="UP000015241">
    <property type="component" value="Unassembled WGS sequence"/>
</dbReference>
<dbReference type="AlphaFoldDB" id="S8DRF6"/>
<proteinExistence type="predicted"/>
<keyword evidence="3" id="KW-1185">Reference proteome</keyword>
<feature type="compositionally biased region" description="Acidic residues" evidence="1">
    <location>
        <begin position="471"/>
        <end position="488"/>
    </location>
</feature>
<evidence type="ECO:0000313" key="3">
    <source>
        <dbReference type="Proteomes" id="UP000015241"/>
    </source>
</evidence>
<reference evidence="2 3" key="1">
    <citation type="journal article" date="2012" name="Science">
        <title>The Paleozoic origin of enzymatic lignin decomposition reconstructed from 31 fungal genomes.</title>
        <authorList>
            <person name="Floudas D."/>
            <person name="Binder M."/>
            <person name="Riley R."/>
            <person name="Barry K."/>
            <person name="Blanchette R.A."/>
            <person name="Henrissat B."/>
            <person name="Martinez A.T."/>
            <person name="Otillar R."/>
            <person name="Spatafora J.W."/>
            <person name="Yadav J.S."/>
            <person name="Aerts A."/>
            <person name="Benoit I."/>
            <person name="Boyd A."/>
            <person name="Carlson A."/>
            <person name="Copeland A."/>
            <person name="Coutinho P.M."/>
            <person name="de Vries R.P."/>
            <person name="Ferreira P."/>
            <person name="Findley K."/>
            <person name="Foster B."/>
            <person name="Gaskell J."/>
            <person name="Glotzer D."/>
            <person name="Gorecki P."/>
            <person name="Heitman J."/>
            <person name="Hesse C."/>
            <person name="Hori C."/>
            <person name="Igarashi K."/>
            <person name="Jurgens J.A."/>
            <person name="Kallen N."/>
            <person name="Kersten P."/>
            <person name="Kohler A."/>
            <person name="Kuees U."/>
            <person name="Kumar T.K.A."/>
            <person name="Kuo A."/>
            <person name="LaButti K."/>
            <person name="Larrondo L.F."/>
            <person name="Lindquist E."/>
            <person name="Ling A."/>
            <person name="Lombard V."/>
            <person name="Lucas S."/>
            <person name="Lundell T."/>
            <person name="Martin R."/>
            <person name="McLaughlin D.J."/>
            <person name="Morgenstern I."/>
            <person name="Morin E."/>
            <person name="Murat C."/>
            <person name="Nagy L.G."/>
            <person name="Nolan M."/>
            <person name="Ohm R.A."/>
            <person name="Patyshakuliyeva A."/>
            <person name="Rokas A."/>
            <person name="Ruiz-Duenas F.J."/>
            <person name="Sabat G."/>
            <person name="Salamov A."/>
            <person name="Samejima M."/>
            <person name="Schmutz J."/>
            <person name="Slot J.C."/>
            <person name="St John F."/>
            <person name="Stenlid J."/>
            <person name="Sun H."/>
            <person name="Sun S."/>
            <person name="Syed K."/>
            <person name="Tsang A."/>
            <person name="Wiebenga A."/>
            <person name="Young D."/>
            <person name="Pisabarro A."/>
            <person name="Eastwood D.C."/>
            <person name="Martin F."/>
            <person name="Cullen D."/>
            <person name="Grigoriev I.V."/>
            <person name="Hibbett D.S."/>
        </authorList>
    </citation>
    <scope>NUCLEOTIDE SEQUENCE</scope>
    <source>
        <strain evidence="3">FP-58527</strain>
    </source>
</reference>
<sequence length="502" mass="55283">MHTTQPALPLFAASIHPKAACCHAPALSAMGEALAVAQGDADALRLKKCVVAIEAGVEEYGSVTMRRQWKPVRTGFEACRRAYEEGERWVTSGSEDAVLGNGGHRGGGEVGREVSALGRAGGPPEVGQGADHEHADSLKRLRPLPSDAVPAVDPDAINWNDVYWGYESNRSERRMIVRPLPRSITDRIPLELVEHILDSLRWETRDLYNCALLYLFDGSLVSRAPTPPLGYPPVNAPHLSKVALNILDDILLFQLSHLADVSPEQRRCAESIVRKLGPSLDSLAFGFKYGLQPHDWHHLSFLACCTRLSTLQLLVKANPIDSWQGLVSGLHEMLSRCSSPVMRTLQVYIYMLAPGGSPSTSTHPDSEFWTIDLTQIHVIMKQPLFDALQDANIHFGGRRGDARLTCDTVLTAEEMERRLRLILEPWDKRGILTAEGYNEPTAEELPQRKPEEARITEERDPSGGASGEEAQSSEDEIVLTLDQEDEDGREAAVSDLVESSEG</sequence>
<dbReference type="HOGENOM" id="CLU_542949_0_0_1"/>
<accession>S8DRF6</accession>